<dbReference type="EMBL" id="NPBY01000077">
    <property type="protein sequence ID" value="PAD72611.1"/>
    <property type="molecule type" value="Genomic_DNA"/>
</dbReference>
<name>A0A268EHK3_9BACL</name>
<gene>
    <name evidence="1" type="ORF">CHH67_21780</name>
</gene>
<evidence type="ECO:0000313" key="1">
    <source>
        <dbReference type="EMBL" id="PAD72611.1"/>
    </source>
</evidence>
<dbReference type="Proteomes" id="UP000215596">
    <property type="component" value="Unassembled WGS sequence"/>
</dbReference>
<reference evidence="1 2" key="1">
    <citation type="submission" date="2017-07" db="EMBL/GenBank/DDBJ databases">
        <title>Isolation and whole genome analysis of endospore-forming bacteria from heroin.</title>
        <authorList>
            <person name="Kalinowski J."/>
            <person name="Ahrens B."/>
            <person name="Al-Dilaimi A."/>
            <person name="Winkler A."/>
            <person name="Wibberg D."/>
            <person name="Schleenbecker U."/>
            <person name="Ruckert C."/>
            <person name="Wolfel R."/>
            <person name="Grass G."/>
        </authorList>
    </citation>
    <scope>NUCLEOTIDE SEQUENCE [LARGE SCALE GENOMIC DNA]</scope>
    <source>
        <strain evidence="1 2">7537-G1</strain>
    </source>
</reference>
<accession>A0A268EHK3</accession>
<protein>
    <submittedName>
        <fullName evidence="1">Uncharacterized protein</fullName>
    </submittedName>
</protein>
<dbReference type="OrthoDB" id="2667173at2"/>
<dbReference type="RefSeq" id="WP_095267487.1">
    <property type="nucleotide sequence ID" value="NZ_NPBY01000077.1"/>
</dbReference>
<sequence length="83" mass="9833">MEVVITRWDDRHLAVSLKGFIAEDIAFIKRIPGRRWLPDEKVWRIPFRKEVVHSLVTRFPEGQFSIDPDLTDIQELYGKSPDR</sequence>
<proteinExistence type="predicted"/>
<dbReference type="AlphaFoldDB" id="A0A268EHK3"/>
<comment type="caution">
    <text evidence="1">The sequence shown here is derived from an EMBL/GenBank/DDBJ whole genome shotgun (WGS) entry which is preliminary data.</text>
</comment>
<evidence type="ECO:0000313" key="2">
    <source>
        <dbReference type="Proteomes" id="UP000215596"/>
    </source>
</evidence>
<organism evidence="1 2">
    <name type="scientific">Paenibacillus campinasensis</name>
    <dbReference type="NCBI Taxonomy" id="66347"/>
    <lineage>
        <taxon>Bacteria</taxon>
        <taxon>Bacillati</taxon>
        <taxon>Bacillota</taxon>
        <taxon>Bacilli</taxon>
        <taxon>Bacillales</taxon>
        <taxon>Paenibacillaceae</taxon>
        <taxon>Paenibacillus</taxon>
    </lineage>
</organism>